<gene>
    <name evidence="1" type="ORF">RAK27_14415</name>
</gene>
<comment type="caution">
    <text evidence="1">The sequence shown here is derived from an EMBL/GenBank/DDBJ whole genome shotgun (WGS) entry which is preliminary data.</text>
</comment>
<dbReference type="EMBL" id="JAVBVO010000004">
    <property type="protein sequence ID" value="MDZ5759852.1"/>
    <property type="molecule type" value="Genomic_DNA"/>
</dbReference>
<proteinExistence type="predicted"/>
<reference evidence="1" key="1">
    <citation type="submission" date="2023-08" db="EMBL/GenBank/DDBJ databases">
        <title>Genomic characterization of piscicolin 126 produced by Carnobacterium maltaromaticum CM22 strain isolated from salmon (Salmo salar).</title>
        <authorList>
            <person name="Gonzalez-Gragera E."/>
            <person name="Garcia-Lopez J.D."/>
            <person name="Teso-Perez C."/>
            <person name="Gimenez-Hernandez I."/>
            <person name="Peralta-Sanchez J.M."/>
            <person name="Valdivia E."/>
            <person name="Montalban-Lopez M."/>
            <person name="Martin-Platero A.M."/>
            <person name="Banos A."/>
            <person name="Martinez-Bueno M."/>
        </authorList>
    </citation>
    <scope>NUCLEOTIDE SEQUENCE</scope>
    <source>
        <strain evidence="1">CM22</strain>
    </source>
</reference>
<evidence type="ECO:0000313" key="2">
    <source>
        <dbReference type="Proteomes" id="UP001290462"/>
    </source>
</evidence>
<name>A0AAW9K7V5_CARML</name>
<organism evidence="1 2">
    <name type="scientific">Carnobacterium maltaromaticum</name>
    <name type="common">Carnobacterium piscicola</name>
    <dbReference type="NCBI Taxonomy" id="2751"/>
    <lineage>
        <taxon>Bacteria</taxon>
        <taxon>Bacillati</taxon>
        <taxon>Bacillota</taxon>
        <taxon>Bacilli</taxon>
        <taxon>Lactobacillales</taxon>
        <taxon>Carnobacteriaceae</taxon>
        <taxon>Carnobacterium</taxon>
    </lineage>
</organism>
<protein>
    <submittedName>
        <fullName evidence="1">Uncharacterized protein</fullName>
    </submittedName>
</protein>
<dbReference type="RefSeq" id="WP_322809461.1">
    <property type="nucleotide sequence ID" value="NZ_JAVBVO010000004.1"/>
</dbReference>
<dbReference type="Proteomes" id="UP001290462">
    <property type="component" value="Unassembled WGS sequence"/>
</dbReference>
<dbReference type="AlphaFoldDB" id="A0AAW9K7V5"/>
<evidence type="ECO:0000313" key="1">
    <source>
        <dbReference type="EMBL" id="MDZ5759852.1"/>
    </source>
</evidence>
<accession>A0AAW9K7V5</accession>
<sequence length="132" mass="14963">MIINKDETRKVDAILVKILEIYPDGQGKLVIEMEHIDSNTGLGTNEFFSWSASLYGIKDPTIGNYTIGACIGSILSTYCDINGDFDLLNLKGCLLIGFVHYTYSPKHQRYYNNIHDFYPIENLQFSWLGGNE</sequence>